<sequence length="315" mass="35105">MRCRFQRGRDRHCQRMGSLNSSRSVLERHWDTFITQADFDYLANIGINTVRLPIGYWNLGPDYVEGTAFEAVGSVYQNCWPRIVRAINQAGKAGLGVLVDLHGAPGSQNGQPHSGISDGQTHLFDVPANMDKTVNVLTFLAKTFAPVNNVVGIQLLNEPQYGPTLEDFYTRAIEVIRYTSSLAGRLPLYLHDGFDVTRFSKFVAARTDFIVQDHHSYFVFTPSDKAESGSQHLVDVNSTIAESLLQTAAAQRRNLVVDEWSCALTPESLQKDDNADAVQKQFGAEQMRVYSNATAGWAFWCKVLSPLFAMFTDVS</sequence>
<evidence type="ECO:0000256" key="1">
    <source>
        <dbReference type="ARBA" id="ARBA00005641"/>
    </source>
</evidence>
<dbReference type="GO" id="GO:0005576">
    <property type="term" value="C:extracellular region"/>
    <property type="evidence" value="ECO:0007669"/>
    <property type="project" value="TreeGrafter"/>
</dbReference>
<dbReference type="OrthoDB" id="1887033at2759"/>
<dbReference type="GO" id="GO:0009986">
    <property type="term" value="C:cell surface"/>
    <property type="evidence" value="ECO:0007669"/>
    <property type="project" value="TreeGrafter"/>
</dbReference>
<dbReference type="GO" id="GO:0046557">
    <property type="term" value="F:glucan endo-1,6-beta-glucosidase activity"/>
    <property type="evidence" value="ECO:0007669"/>
    <property type="project" value="TreeGrafter"/>
</dbReference>
<evidence type="ECO:0000313" key="7">
    <source>
        <dbReference type="Proteomes" id="UP000724874"/>
    </source>
</evidence>
<evidence type="ECO:0000259" key="5">
    <source>
        <dbReference type="Pfam" id="PF00150"/>
    </source>
</evidence>
<dbReference type="Pfam" id="PF00150">
    <property type="entry name" value="Cellulase"/>
    <property type="match status" value="1"/>
</dbReference>
<keyword evidence="2 4" id="KW-0378">Hydrolase</keyword>
<evidence type="ECO:0000256" key="4">
    <source>
        <dbReference type="RuleBase" id="RU361153"/>
    </source>
</evidence>
<dbReference type="PANTHER" id="PTHR31297:SF43">
    <property type="entry name" value="GLUCAN 1,3-BETA-GLUCOSIDASE 3"/>
    <property type="match status" value="1"/>
</dbReference>
<proteinExistence type="inferred from homology"/>
<dbReference type="Gene3D" id="3.20.20.80">
    <property type="entry name" value="Glycosidases"/>
    <property type="match status" value="1"/>
</dbReference>
<dbReference type="PANTHER" id="PTHR31297">
    <property type="entry name" value="GLUCAN ENDO-1,6-BETA-GLUCOSIDASE B"/>
    <property type="match status" value="1"/>
</dbReference>
<protein>
    <submittedName>
        <fullName evidence="6">Glycoside hydrolase family 5 protein</fullName>
    </submittedName>
</protein>
<evidence type="ECO:0000256" key="2">
    <source>
        <dbReference type="ARBA" id="ARBA00022801"/>
    </source>
</evidence>
<comment type="caution">
    <text evidence="6">The sequence shown here is derived from an EMBL/GenBank/DDBJ whole genome shotgun (WGS) entry which is preliminary data.</text>
</comment>
<dbReference type="AlphaFoldDB" id="A0A9P5TSW0"/>
<dbReference type="EMBL" id="JADNYJ010000005">
    <property type="protein sequence ID" value="KAF8911177.1"/>
    <property type="molecule type" value="Genomic_DNA"/>
</dbReference>
<keyword evidence="3 4" id="KW-0326">Glycosidase</keyword>
<keyword evidence="7" id="KW-1185">Reference proteome</keyword>
<accession>A0A9P5TSW0</accession>
<gene>
    <name evidence="6" type="ORF">CPB84DRAFT_1091119</name>
</gene>
<name>A0A9P5TSW0_GYMJU</name>
<dbReference type="InterPro" id="IPR050386">
    <property type="entry name" value="Glycosyl_hydrolase_5"/>
</dbReference>
<organism evidence="6 7">
    <name type="scientific">Gymnopilus junonius</name>
    <name type="common">Spectacular rustgill mushroom</name>
    <name type="synonym">Gymnopilus spectabilis subsp. junonius</name>
    <dbReference type="NCBI Taxonomy" id="109634"/>
    <lineage>
        <taxon>Eukaryota</taxon>
        <taxon>Fungi</taxon>
        <taxon>Dikarya</taxon>
        <taxon>Basidiomycota</taxon>
        <taxon>Agaricomycotina</taxon>
        <taxon>Agaricomycetes</taxon>
        <taxon>Agaricomycetidae</taxon>
        <taxon>Agaricales</taxon>
        <taxon>Agaricineae</taxon>
        <taxon>Hymenogastraceae</taxon>
        <taxon>Gymnopilus</taxon>
    </lineage>
</organism>
<comment type="similarity">
    <text evidence="1 4">Belongs to the glycosyl hydrolase 5 (cellulase A) family.</text>
</comment>
<dbReference type="SUPFAM" id="SSF51445">
    <property type="entry name" value="(Trans)glycosidases"/>
    <property type="match status" value="1"/>
</dbReference>
<dbReference type="GO" id="GO:0009251">
    <property type="term" value="P:glucan catabolic process"/>
    <property type="evidence" value="ECO:0007669"/>
    <property type="project" value="TreeGrafter"/>
</dbReference>
<reference evidence="6" key="1">
    <citation type="submission" date="2020-11" db="EMBL/GenBank/DDBJ databases">
        <authorList>
            <consortium name="DOE Joint Genome Institute"/>
            <person name="Ahrendt S."/>
            <person name="Riley R."/>
            <person name="Andreopoulos W."/>
            <person name="LaButti K."/>
            <person name="Pangilinan J."/>
            <person name="Ruiz-duenas F.J."/>
            <person name="Barrasa J.M."/>
            <person name="Sanchez-Garcia M."/>
            <person name="Camarero S."/>
            <person name="Miyauchi S."/>
            <person name="Serrano A."/>
            <person name="Linde D."/>
            <person name="Babiker R."/>
            <person name="Drula E."/>
            <person name="Ayuso-Fernandez I."/>
            <person name="Pacheco R."/>
            <person name="Padilla G."/>
            <person name="Ferreira P."/>
            <person name="Barriuso J."/>
            <person name="Kellner H."/>
            <person name="Castanera R."/>
            <person name="Alfaro M."/>
            <person name="Ramirez L."/>
            <person name="Pisabarro A.G."/>
            <person name="Kuo A."/>
            <person name="Tritt A."/>
            <person name="Lipzen A."/>
            <person name="He G."/>
            <person name="Yan M."/>
            <person name="Ng V."/>
            <person name="Cullen D."/>
            <person name="Martin F."/>
            <person name="Rosso M.-N."/>
            <person name="Henrissat B."/>
            <person name="Hibbett D."/>
            <person name="Martinez A.T."/>
            <person name="Grigoriev I.V."/>
        </authorList>
    </citation>
    <scope>NUCLEOTIDE SEQUENCE</scope>
    <source>
        <strain evidence="6">AH 44721</strain>
    </source>
</reference>
<dbReference type="InterPro" id="IPR001547">
    <property type="entry name" value="Glyco_hydro_5"/>
</dbReference>
<dbReference type="InterPro" id="IPR017853">
    <property type="entry name" value="GH"/>
</dbReference>
<dbReference type="Proteomes" id="UP000724874">
    <property type="component" value="Unassembled WGS sequence"/>
</dbReference>
<evidence type="ECO:0000313" key="6">
    <source>
        <dbReference type="EMBL" id="KAF8911177.1"/>
    </source>
</evidence>
<feature type="domain" description="Glycoside hydrolase family 5" evidence="5">
    <location>
        <begin position="28"/>
        <end position="301"/>
    </location>
</feature>
<evidence type="ECO:0000256" key="3">
    <source>
        <dbReference type="ARBA" id="ARBA00023295"/>
    </source>
</evidence>